<dbReference type="GO" id="GO:0044183">
    <property type="term" value="F:protein folding chaperone"/>
    <property type="evidence" value="ECO:0007669"/>
    <property type="project" value="TreeGrafter"/>
</dbReference>
<proteinExistence type="inferred from homology"/>
<keyword evidence="5 6" id="KW-0676">Redox-active center</keyword>
<dbReference type="InterPro" id="IPR000397">
    <property type="entry name" value="Heat_shock_Hsp33"/>
</dbReference>
<dbReference type="CDD" id="cd00498">
    <property type="entry name" value="Hsp33"/>
    <property type="match status" value="1"/>
</dbReference>
<evidence type="ECO:0000256" key="3">
    <source>
        <dbReference type="ARBA" id="ARBA00023157"/>
    </source>
</evidence>
<dbReference type="HAMAP" id="MF_00117">
    <property type="entry name" value="HslO"/>
    <property type="match status" value="1"/>
</dbReference>
<keyword evidence="1 6" id="KW-0963">Cytoplasm</keyword>
<dbReference type="GO" id="GO:0005737">
    <property type="term" value="C:cytoplasm"/>
    <property type="evidence" value="ECO:0007669"/>
    <property type="project" value="UniProtKB-SubCell"/>
</dbReference>
<comment type="similarity">
    <text evidence="6">Belongs to the HSP33 family.</text>
</comment>
<keyword evidence="4 6" id="KW-0143">Chaperone</keyword>
<dbReference type="GO" id="GO:0042026">
    <property type="term" value="P:protein refolding"/>
    <property type="evidence" value="ECO:0007669"/>
    <property type="project" value="TreeGrafter"/>
</dbReference>
<keyword evidence="8" id="KW-1185">Reference proteome</keyword>
<accession>A0A7G9GBR2</accession>
<feature type="disulfide bond" description="Redox-active" evidence="6">
    <location>
        <begin position="269"/>
        <end position="272"/>
    </location>
</feature>
<evidence type="ECO:0000256" key="1">
    <source>
        <dbReference type="ARBA" id="ARBA00022490"/>
    </source>
</evidence>
<evidence type="ECO:0000256" key="4">
    <source>
        <dbReference type="ARBA" id="ARBA00023186"/>
    </source>
</evidence>
<dbReference type="NCBIfam" id="NF001033">
    <property type="entry name" value="PRK00114.1"/>
    <property type="match status" value="1"/>
</dbReference>
<feature type="disulfide bond" description="Redox-active" evidence="6">
    <location>
        <begin position="236"/>
        <end position="238"/>
    </location>
</feature>
<keyword evidence="2 6" id="KW-0862">Zinc</keyword>
<dbReference type="PIRSF" id="PIRSF005261">
    <property type="entry name" value="Heat_shock_Hsp33"/>
    <property type="match status" value="1"/>
</dbReference>
<dbReference type="SUPFAM" id="SSF64397">
    <property type="entry name" value="Hsp33 domain"/>
    <property type="match status" value="1"/>
</dbReference>
<dbReference type="SUPFAM" id="SSF118352">
    <property type="entry name" value="HSP33 redox switch-like"/>
    <property type="match status" value="1"/>
</dbReference>
<dbReference type="Pfam" id="PF01430">
    <property type="entry name" value="HSP33"/>
    <property type="match status" value="1"/>
</dbReference>
<dbReference type="GO" id="GO:0051082">
    <property type="term" value="F:unfolded protein binding"/>
    <property type="evidence" value="ECO:0007669"/>
    <property type="project" value="UniProtKB-UniRule"/>
</dbReference>
<dbReference type="InterPro" id="IPR016154">
    <property type="entry name" value="Heat_shock_Hsp33_C"/>
</dbReference>
<dbReference type="Gene3D" id="3.55.30.10">
    <property type="entry name" value="Hsp33 domain"/>
    <property type="match status" value="1"/>
</dbReference>
<dbReference type="EMBL" id="CP060635">
    <property type="protein sequence ID" value="QNM08244.1"/>
    <property type="molecule type" value="Genomic_DNA"/>
</dbReference>
<comment type="subcellular location">
    <subcellularLocation>
        <location evidence="6">Cytoplasm</location>
    </subcellularLocation>
</comment>
<evidence type="ECO:0000256" key="6">
    <source>
        <dbReference type="HAMAP-Rule" id="MF_00117"/>
    </source>
</evidence>
<evidence type="ECO:0000256" key="2">
    <source>
        <dbReference type="ARBA" id="ARBA00022833"/>
    </source>
</evidence>
<evidence type="ECO:0000313" key="7">
    <source>
        <dbReference type="EMBL" id="QNM08244.1"/>
    </source>
</evidence>
<reference evidence="7 8" key="1">
    <citation type="submission" date="2020-08" db="EMBL/GenBank/DDBJ databases">
        <authorList>
            <person name="Liu C."/>
            <person name="Sun Q."/>
        </authorList>
    </citation>
    <scope>NUCLEOTIDE SEQUENCE [LARGE SCALE GENOMIC DNA]</scope>
    <source>
        <strain evidence="7 8">NSJ-29</strain>
    </source>
</reference>
<gene>
    <name evidence="6 7" type="primary">hslO</name>
    <name evidence="7" type="ORF">H9Q79_15350</name>
</gene>
<keyword evidence="3 6" id="KW-1015">Disulfide bond</keyword>
<sequence>MDYIVRATAAGGQIRAFAATARGLAEKARALHNTSPVATAALGRLLTAGAMMGVMMKGDKDILTLQIKGNGPLHGITVTADSKGRVKGFVDNPEVLIHANELGKLDVSGAIGAGYLTVIKDLGLKEPYSGQIELQTGEIGDDLTYYFAVSEQVPSSVGLGVLMEKNNTVKQAGGFIVQLMPGTSEEVIEKLEMNLSQVTSVTRMLEAGYTPEQLLEQLLQGMEPEILDTIPAEFYCNCSRDRMARALISIGAKELQRLIDEGEPIELKCHFCGSAHTFLIPEIRDFLDAAGGEVKPER</sequence>
<dbReference type="KEGG" id="whj:H9Q79_15350"/>
<evidence type="ECO:0000313" key="8">
    <source>
        <dbReference type="Proteomes" id="UP000515860"/>
    </source>
</evidence>
<dbReference type="RefSeq" id="WP_249328683.1">
    <property type="nucleotide sequence ID" value="NZ_CP060635.1"/>
</dbReference>
<name>A0A7G9GBR2_9FIRM</name>
<dbReference type="Gene3D" id="3.90.1280.10">
    <property type="entry name" value="HSP33 redox switch-like"/>
    <property type="match status" value="1"/>
</dbReference>
<comment type="PTM">
    <text evidence="6">Under oxidizing conditions two disulfide bonds are formed involving the reactive cysteines. Under reducing conditions zinc is bound to the reactive cysteines and the protein is inactive.</text>
</comment>
<dbReference type="AlphaFoldDB" id="A0A7G9GBR2"/>
<dbReference type="PANTHER" id="PTHR30111:SF1">
    <property type="entry name" value="33 KDA CHAPERONIN"/>
    <property type="match status" value="1"/>
</dbReference>
<dbReference type="InterPro" id="IPR016153">
    <property type="entry name" value="Heat_shock_Hsp33_N"/>
</dbReference>
<organism evidence="7 8">
    <name type="scientific">Wansuia hejianensis</name>
    <dbReference type="NCBI Taxonomy" id="2763667"/>
    <lineage>
        <taxon>Bacteria</taxon>
        <taxon>Bacillati</taxon>
        <taxon>Bacillota</taxon>
        <taxon>Clostridia</taxon>
        <taxon>Lachnospirales</taxon>
        <taxon>Lachnospiraceae</taxon>
        <taxon>Wansuia</taxon>
    </lineage>
</organism>
<protein>
    <recommendedName>
        <fullName evidence="6">33 kDa chaperonin</fullName>
    </recommendedName>
    <alternativeName>
        <fullName evidence="6">Heat shock protein 33 homolog</fullName>
        <shortName evidence="6">HSP33</shortName>
    </alternativeName>
</protein>
<dbReference type="Proteomes" id="UP000515860">
    <property type="component" value="Chromosome"/>
</dbReference>
<comment type="function">
    <text evidence="6">Redox regulated molecular chaperone. Protects both thermally unfolding and oxidatively damaged proteins from irreversible aggregation. Plays an important role in the bacterial defense system toward oxidative stress.</text>
</comment>
<dbReference type="PANTHER" id="PTHR30111">
    <property type="entry name" value="33 KDA CHAPERONIN"/>
    <property type="match status" value="1"/>
</dbReference>
<evidence type="ECO:0000256" key="5">
    <source>
        <dbReference type="ARBA" id="ARBA00023284"/>
    </source>
</evidence>